<dbReference type="Proteomes" id="UP000298781">
    <property type="component" value="Chromosome"/>
</dbReference>
<name>A0A4D7B1M2_9HYPH</name>
<dbReference type="RefSeq" id="WP_136958864.1">
    <property type="nucleotide sequence ID" value="NZ_CP039690.1"/>
</dbReference>
<sequence>MPSVSMLQRRFAEVVDFERRRDVRVITNIAGRYMLGSKRDDHGNRREFACRALNMSAQGMMLAAPVSGPVGERVIAYFGQFGKLEGTIARLMERGFVMTISGTPAERARLAAKLAWLEDHKNHDIPDSRRYKRIVPRRPYSTLTLVDGTTSTCLVIDMSISGVAVSADMVPDIGTPIAIGTVVGRVRRRFAEGFAIEFAETQDLETLPHRLMRL</sequence>
<gene>
    <name evidence="1" type="ORF">E8M01_03635</name>
</gene>
<protein>
    <submittedName>
        <fullName evidence="1">PilZ domain-containing protein</fullName>
    </submittedName>
</protein>
<proteinExistence type="predicted"/>
<organism evidence="1 2">
    <name type="scientific">Phreatobacter stygius</name>
    <dbReference type="NCBI Taxonomy" id="1940610"/>
    <lineage>
        <taxon>Bacteria</taxon>
        <taxon>Pseudomonadati</taxon>
        <taxon>Pseudomonadota</taxon>
        <taxon>Alphaproteobacteria</taxon>
        <taxon>Hyphomicrobiales</taxon>
        <taxon>Phreatobacteraceae</taxon>
        <taxon>Phreatobacter</taxon>
    </lineage>
</organism>
<keyword evidence="2" id="KW-1185">Reference proteome</keyword>
<evidence type="ECO:0000313" key="2">
    <source>
        <dbReference type="Proteomes" id="UP000298781"/>
    </source>
</evidence>
<dbReference type="AlphaFoldDB" id="A0A4D7B1M2"/>
<dbReference type="EMBL" id="CP039690">
    <property type="protein sequence ID" value="QCI63406.1"/>
    <property type="molecule type" value="Genomic_DNA"/>
</dbReference>
<accession>A0A4D7B1M2</accession>
<dbReference type="KEGG" id="pstg:E8M01_03635"/>
<reference evidence="1 2" key="1">
    <citation type="submission" date="2019-04" db="EMBL/GenBank/DDBJ databases">
        <title>Phreatobacter aquaticus sp. nov.</title>
        <authorList>
            <person name="Choi A."/>
        </authorList>
    </citation>
    <scope>NUCLEOTIDE SEQUENCE [LARGE SCALE GENOMIC DNA]</scope>
    <source>
        <strain evidence="1 2">KCTC 52518</strain>
    </source>
</reference>
<evidence type="ECO:0000313" key="1">
    <source>
        <dbReference type="EMBL" id="QCI63406.1"/>
    </source>
</evidence>
<dbReference type="OrthoDB" id="7991169at2"/>